<evidence type="ECO:0000256" key="5">
    <source>
        <dbReference type="ARBA" id="ARBA00023242"/>
    </source>
</evidence>
<dbReference type="PANTHER" id="PTHR12945">
    <property type="entry name" value="TRANSLATION INITIATION FACTOR EIF3-RELATED"/>
    <property type="match status" value="1"/>
</dbReference>
<evidence type="ECO:0000256" key="6">
    <source>
        <dbReference type="ARBA" id="ARBA00032319"/>
    </source>
</evidence>
<dbReference type="PANTHER" id="PTHR12945:SF0">
    <property type="entry name" value="TRNA (ADENINE(58)-N(1))-METHYLTRANSFERASE NON-CATALYTIC SUBUNIT TRM6"/>
    <property type="match status" value="1"/>
</dbReference>
<evidence type="ECO:0000313" key="11">
    <source>
        <dbReference type="Proteomes" id="UP000836402"/>
    </source>
</evidence>
<evidence type="ECO:0000313" key="10">
    <source>
        <dbReference type="Proteomes" id="UP000077671"/>
    </source>
</evidence>
<comment type="caution">
    <text evidence="9">The sequence shown here is derived from an EMBL/GenBank/DDBJ whole genome shotgun (WGS) entry which is preliminary data.</text>
</comment>
<evidence type="ECO:0000256" key="1">
    <source>
        <dbReference type="ARBA" id="ARBA00004123"/>
    </source>
</evidence>
<dbReference type="InterPro" id="IPR017423">
    <property type="entry name" value="TRM6"/>
</dbReference>
<organism evidence="9 10">
    <name type="scientific">Tilletia caries</name>
    <name type="common">wheat bunt fungus</name>
    <dbReference type="NCBI Taxonomy" id="13290"/>
    <lineage>
        <taxon>Eukaryota</taxon>
        <taxon>Fungi</taxon>
        <taxon>Dikarya</taxon>
        <taxon>Basidiomycota</taxon>
        <taxon>Ustilaginomycotina</taxon>
        <taxon>Exobasidiomycetes</taxon>
        <taxon>Tilletiales</taxon>
        <taxon>Tilletiaceae</taxon>
        <taxon>Tilletia</taxon>
    </lineage>
</organism>
<dbReference type="Gene3D" id="3.40.50.150">
    <property type="entry name" value="Vaccinia Virus protein VP39"/>
    <property type="match status" value="1"/>
</dbReference>
<evidence type="ECO:0000313" key="8">
    <source>
        <dbReference type="EMBL" id="CAD6909749.1"/>
    </source>
</evidence>
<evidence type="ECO:0000256" key="2">
    <source>
        <dbReference type="ARBA" id="ARBA00008320"/>
    </source>
</evidence>
<evidence type="ECO:0000256" key="4">
    <source>
        <dbReference type="ARBA" id="ARBA00022694"/>
    </source>
</evidence>
<keyword evidence="5" id="KW-0539">Nucleus</keyword>
<feature type="compositionally biased region" description="Low complexity" evidence="7">
    <location>
        <begin position="1"/>
        <end position="39"/>
    </location>
</feature>
<dbReference type="Proteomes" id="UP000077671">
    <property type="component" value="Unassembled WGS sequence"/>
</dbReference>
<gene>
    <name evidence="9" type="ORF">A4X03_0g378</name>
    <name evidence="8" type="ORF">JKIAZH3_G9481</name>
</gene>
<protein>
    <recommendedName>
        <fullName evidence="3">tRNA (adenine(58)-N(1))-methyltransferase non-catalytic subunit TRM6</fullName>
    </recommendedName>
    <alternativeName>
        <fullName evidence="6">tRNA(m1A58)-methyltransferase subunit TRM6</fullName>
    </alternativeName>
</protein>
<dbReference type="GO" id="GO:0005634">
    <property type="term" value="C:nucleus"/>
    <property type="evidence" value="ECO:0007669"/>
    <property type="project" value="UniProtKB-SubCell"/>
</dbReference>
<proteinExistence type="inferred from homology"/>
<comment type="similarity">
    <text evidence="2">Belongs to the TRM6/GCD10 family.</text>
</comment>
<dbReference type="Pfam" id="PF04189">
    <property type="entry name" value="Gcd10p"/>
    <property type="match status" value="1"/>
</dbReference>
<feature type="region of interest" description="Disordered" evidence="7">
    <location>
        <begin position="1"/>
        <end position="40"/>
    </location>
</feature>
<feature type="compositionally biased region" description="Basic and acidic residues" evidence="7">
    <location>
        <begin position="475"/>
        <end position="496"/>
    </location>
</feature>
<dbReference type="EMBL" id="LWDD02000021">
    <property type="protein sequence ID" value="KAE8265263.1"/>
    <property type="molecule type" value="Genomic_DNA"/>
</dbReference>
<dbReference type="GO" id="GO:0031515">
    <property type="term" value="C:tRNA (m1A) methyltransferase complex"/>
    <property type="evidence" value="ECO:0007669"/>
    <property type="project" value="InterPro"/>
</dbReference>
<keyword evidence="4" id="KW-0819">tRNA processing</keyword>
<dbReference type="EMBL" id="CAJHJG010001159">
    <property type="protein sequence ID" value="CAD6909749.1"/>
    <property type="molecule type" value="Genomic_DNA"/>
</dbReference>
<dbReference type="AlphaFoldDB" id="A0A177V3L2"/>
<dbReference type="InterPro" id="IPR029063">
    <property type="entry name" value="SAM-dependent_MTases_sf"/>
</dbReference>
<sequence>MEARAEASGAASQPAAGGAPAKASSSAAGGSGRAAQGASPTTDFARLDTIPAHLPIVLRLPSTKHKPVALIPGKTVSLGKFGAFRADDLIGMPFGQTYEIVGGNPQKNKAGDLRMVANKTLAELEETDATNENINDDGESQKLTYVDIKELKAAGLEGRELIERTLQSNKNFEARTVYSQDKFISRKEAKHMKLFTPLHPDPATLCAFHFERAPEKIRYLRPDALAHCLAYGSIRPGGKYIVVDGVGGLLVGAVLERLGGQGRVLVINDADSPPAFDIFNTISSLPKSWVDDTLRIIHWAATEPEWQPISVPPTHDPNRTLVERDRNRLKKRRVAHEVLQATRAELFAGFFDGFLMVSNFEPLAVLERIQGYLAGSAKIVFHSPYQQPLVEIQAELRKREGWLHVEVLEPWARRYQVLPGRTHPEMVTSATAGYVLSAIKVLDPATAEALAATRRKEREAETADVAASAGTTAAARRDAPDSDDLPDTKRVKVDPQ</sequence>
<dbReference type="SUPFAM" id="SSF53335">
    <property type="entry name" value="S-adenosyl-L-methionine-dependent methyltransferases"/>
    <property type="match status" value="1"/>
</dbReference>
<dbReference type="Proteomes" id="UP000836402">
    <property type="component" value="Unassembled WGS sequence"/>
</dbReference>
<keyword evidence="11" id="KW-1185">Reference proteome</keyword>
<feature type="region of interest" description="Disordered" evidence="7">
    <location>
        <begin position="452"/>
        <end position="496"/>
    </location>
</feature>
<reference evidence="9" key="1">
    <citation type="submission" date="2016-04" db="EMBL/GenBank/DDBJ databases">
        <authorList>
            <person name="Nguyen H.D."/>
            <person name="Kesanakurti P."/>
            <person name="Cullis J."/>
            <person name="Levesque C.A."/>
            <person name="Hambleton S."/>
        </authorList>
    </citation>
    <scope>NUCLEOTIDE SEQUENCE</scope>
    <source>
        <strain evidence="9">DAOMC 238032</strain>
    </source>
</reference>
<evidence type="ECO:0000313" key="9">
    <source>
        <dbReference type="EMBL" id="KAE8265263.1"/>
    </source>
</evidence>
<reference evidence="8" key="3">
    <citation type="submission" date="2020-10" db="EMBL/GenBank/DDBJ databases">
        <authorList>
            <person name="Sedaghatjoo S."/>
        </authorList>
    </citation>
    <scope>NUCLEOTIDE SEQUENCE</scope>
    <source>
        <strain evidence="8">AZH3</strain>
    </source>
</reference>
<feature type="compositionally biased region" description="Low complexity" evidence="7">
    <location>
        <begin position="463"/>
        <end position="474"/>
    </location>
</feature>
<dbReference type="GO" id="GO:0030488">
    <property type="term" value="P:tRNA methylation"/>
    <property type="evidence" value="ECO:0007669"/>
    <property type="project" value="InterPro"/>
</dbReference>
<comment type="subcellular location">
    <subcellularLocation>
        <location evidence="1">Nucleus</location>
    </subcellularLocation>
</comment>
<evidence type="ECO:0000256" key="7">
    <source>
        <dbReference type="SAM" id="MobiDB-lite"/>
    </source>
</evidence>
<evidence type="ECO:0000256" key="3">
    <source>
        <dbReference type="ARBA" id="ARBA00021704"/>
    </source>
</evidence>
<accession>A0A177V3L2</accession>
<reference evidence="9" key="2">
    <citation type="journal article" date="2019" name="IMA Fungus">
        <title>Genome sequencing and comparison of five Tilletia species to identify candidate genes for the detection of regulated species infecting wheat.</title>
        <authorList>
            <person name="Nguyen H.D.T."/>
            <person name="Sultana T."/>
            <person name="Kesanakurti P."/>
            <person name="Hambleton S."/>
        </authorList>
    </citation>
    <scope>NUCLEOTIDE SEQUENCE</scope>
    <source>
        <strain evidence="9">DAOMC 238032</strain>
    </source>
</reference>
<name>A0A177V3L2_9BASI</name>